<dbReference type="GO" id="GO:0003677">
    <property type="term" value="F:DNA binding"/>
    <property type="evidence" value="ECO:0007669"/>
    <property type="project" value="UniProtKB-KW"/>
</dbReference>
<protein>
    <submittedName>
        <fullName evidence="6">GntR family transcriptional regulator</fullName>
    </submittedName>
</protein>
<evidence type="ECO:0000256" key="4">
    <source>
        <dbReference type="SAM" id="MobiDB-lite"/>
    </source>
</evidence>
<keyword evidence="1" id="KW-0805">Transcription regulation</keyword>
<dbReference type="InterPro" id="IPR008920">
    <property type="entry name" value="TF_FadR/GntR_C"/>
</dbReference>
<keyword evidence="3" id="KW-0804">Transcription</keyword>
<evidence type="ECO:0000256" key="2">
    <source>
        <dbReference type="ARBA" id="ARBA00023125"/>
    </source>
</evidence>
<feature type="domain" description="HTH gntR-type" evidence="5">
    <location>
        <begin position="39"/>
        <end position="106"/>
    </location>
</feature>
<dbReference type="PROSITE" id="PS50949">
    <property type="entry name" value="HTH_GNTR"/>
    <property type="match status" value="1"/>
</dbReference>
<dbReference type="Pfam" id="PF00392">
    <property type="entry name" value="GntR"/>
    <property type="match status" value="1"/>
</dbReference>
<evidence type="ECO:0000256" key="1">
    <source>
        <dbReference type="ARBA" id="ARBA00023015"/>
    </source>
</evidence>
<dbReference type="SUPFAM" id="SSF48008">
    <property type="entry name" value="GntR ligand-binding domain-like"/>
    <property type="match status" value="1"/>
</dbReference>
<dbReference type="PANTHER" id="PTHR43537">
    <property type="entry name" value="TRANSCRIPTIONAL REGULATOR, GNTR FAMILY"/>
    <property type="match status" value="1"/>
</dbReference>
<dbReference type="InterPro" id="IPR036388">
    <property type="entry name" value="WH-like_DNA-bd_sf"/>
</dbReference>
<dbReference type="GO" id="GO:0003700">
    <property type="term" value="F:DNA-binding transcription factor activity"/>
    <property type="evidence" value="ECO:0007669"/>
    <property type="project" value="InterPro"/>
</dbReference>
<organism evidence="6 7">
    <name type="scientific">Antribacter soli</name>
    <dbReference type="NCBI Taxonomy" id="2910976"/>
    <lineage>
        <taxon>Bacteria</taxon>
        <taxon>Bacillati</taxon>
        <taxon>Actinomycetota</taxon>
        <taxon>Actinomycetes</taxon>
        <taxon>Micrococcales</taxon>
        <taxon>Promicromonosporaceae</taxon>
        <taxon>Antribacter</taxon>
    </lineage>
</organism>
<name>A0AA41U6R6_9MICO</name>
<comment type="caution">
    <text evidence="6">The sequence shown here is derived from an EMBL/GenBank/DDBJ whole genome shotgun (WGS) entry which is preliminary data.</text>
</comment>
<dbReference type="InterPro" id="IPR036390">
    <property type="entry name" value="WH_DNA-bd_sf"/>
</dbReference>
<dbReference type="Gene3D" id="1.10.10.10">
    <property type="entry name" value="Winged helix-like DNA-binding domain superfamily/Winged helix DNA-binding domain"/>
    <property type="match status" value="1"/>
</dbReference>
<dbReference type="SMART" id="SM00345">
    <property type="entry name" value="HTH_GNTR"/>
    <property type="match status" value="1"/>
</dbReference>
<dbReference type="Proteomes" id="UP001165405">
    <property type="component" value="Unassembled WGS sequence"/>
</dbReference>
<feature type="region of interest" description="Disordered" evidence="4">
    <location>
        <begin position="1"/>
        <end position="20"/>
    </location>
</feature>
<keyword evidence="7" id="KW-1185">Reference proteome</keyword>
<evidence type="ECO:0000259" key="5">
    <source>
        <dbReference type="PROSITE" id="PS50949"/>
    </source>
</evidence>
<dbReference type="PANTHER" id="PTHR43537:SF45">
    <property type="entry name" value="GNTR FAMILY REGULATORY PROTEIN"/>
    <property type="match status" value="1"/>
</dbReference>
<keyword evidence="2" id="KW-0238">DNA-binding</keyword>
<proteinExistence type="predicted"/>
<dbReference type="EMBL" id="JAKGSG010000029">
    <property type="protein sequence ID" value="MCF4121318.1"/>
    <property type="molecule type" value="Genomic_DNA"/>
</dbReference>
<evidence type="ECO:0000313" key="6">
    <source>
        <dbReference type="EMBL" id="MCF4121318.1"/>
    </source>
</evidence>
<dbReference type="AlphaFoldDB" id="A0AA41U6R6"/>
<dbReference type="RefSeq" id="WP_236089117.1">
    <property type="nucleotide sequence ID" value="NZ_JAKGSG010000029.1"/>
</dbReference>
<dbReference type="InterPro" id="IPR011711">
    <property type="entry name" value="GntR_C"/>
</dbReference>
<dbReference type="InterPro" id="IPR000524">
    <property type="entry name" value="Tscrpt_reg_HTH_GntR"/>
</dbReference>
<reference evidence="6" key="1">
    <citation type="submission" date="2022-01" db="EMBL/GenBank/DDBJ databases">
        <title>Antribacter sp. nov., isolated from Guizhou of China.</title>
        <authorList>
            <person name="Chengliang C."/>
            <person name="Ya Z."/>
        </authorList>
    </citation>
    <scope>NUCLEOTIDE SEQUENCE</scope>
    <source>
        <strain evidence="6">KLBMP 9083</strain>
    </source>
</reference>
<sequence>MAENLEAMRRQPTFGAGGDRGESIVAVSGLSKLKTLERKSTSDRISEELRQMIIEGQLRPGEQLAETRIAELLDVSRAPVREALQQLVQQKLLVSARNRGVSVAPFTASDIWEIYDARCAIESHAASRIIDGGPGVRARATDALQAARDRLRSALKQGDHRKISAADLDFHTTLVASAGNSRLDDAYSILSAQALACINRLEIAMPSGDELIDEHGLLIDALAAGEREVLLTAINDHLTVAASHLTAPPSSNGGPSRPR</sequence>
<gene>
    <name evidence="6" type="ORF">L1785_10015</name>
</gene>
<dbReference type="Gene3D" id="1.20.120.530">
    <property type="entry name" value="GntR ligand-binding domain-like"/>
    <property type="match status" value="1"/>
</dbReference>
<evidence type="ECO:0000256" key="3">
    <source>
        <dbReference type="ARBA" id="ARBA00023163"/>
    </source>
</evidence>
<accession>A0AA41U6R6</accession>
<dbReference type="Pfam" id="PF07729">
    <property type="entry name" value="FCD"/>
    <property type="match status" value="1"/>
</dbReference>
<dbReference type="SMART" id="SM00895">
    <property type="entry name" value="FCD"/>
    <property type="match status" value="1"/>
</dbReference>
<evidence type="ECO:0000313" key="7">
    <source>
        <dbReference type="Proteomes" id="UP001165405"/>
    </source>
</evidence>
<dbReference type="SUPFAM" id="SSF46785">
    <property type="entry name" value="Winged helix' DNA-binding domain"/>
    <property type="match status" value="1"/>
</dbReference>